<dbReference type="Proteomes" id="UP001221142">
    <property type="component" value="Unassembled WGS sequence"/>
</dbReference>
<feature type="compositionally biased region" description="Basic and acidic residues" evidence="1">
    <location>
        <begin position="43"/>
        <end position="55"/>
    </location>
</feature>
<sequence>MTRTEGENTQQSKSRKHGHKSRHSATLGGHRSPLVPLNDDLSTEERLRRAEEALHREKKKRRRAEKRARNAAKSAAENDDDTSAPPSNGSIPRPKCASKVKMSVIRSHLGYEKLKWNAYRLAVHEALFAARLDWKSNWRAQDAVRLGRAYDVIRADFPETERFQGLWGIDRVAKQYWDNRTSNERDKKNPNSYRSLHARRRSSPEPLRESSPSRPPSKAPRLHRRLDPRTLFSSEDEGGDKDGEVVGDGVRGSDGGSST</sequence>
<proteinExistence type="predicted"/>
<reference evidence="2" key="1">
    <citation type="submission" date="2023-03" db="EMBL/GenBank/DDBJ databases">
        <title>Massive genome expansion in bonnet fungi (Mycena s.s.) driven by repeated elements and novel gene families across ecological guilds.</title>
        <authorList>
            <consortium name="Lawrence Berkeley National Laboratory"/>
            <person name="Harder C.B."/>
            <person name="Miyauchi S."/>
            <person name="Viragh M."/>
            <person name="Kuo A."/>
            <person name="Thoen E."/>
            <person name="Andreopoulos B."/>
            <person name="Lu D."/>
            <person name="Skrede I."/>
            <person name="Drula E."/>
            <person name="Henrissat B."/>
            <person name="Morin E."/>
            <person name="Kohler A."/>
            <person name="Barry K."/>
            <person name="LaButti K."/>
            <person name="Morin E."/>
            <person name="Salamov A."/>
            <person name="Lipzen A."/>
            <person name="Mereny Z."/>
            <person name="Hegedus B."/>
            <person name="Baldrian P."/>
            <person name="Stursova M."/>
            <person name="Weitz H."/>
            <person name="Taylor A."/>
            <person name="Grigoriev I.V."/>
            <person name="Nagy L.G."/>
            <person name="Martin F."/>
            <person name="Kauserud H."/>
        </authorList>
    </citation>
    <scope>NUCLEOTIDE SEQUENCE</scope>
    <source>
        <strain evidence="2">9284</strain>
    </source>
</reference>
<feature type="compositionally biased region" description="Basic residues" evidence="1">
    <location>
        <begin position="56"/>
        <end position="70"/>
    </location>
</feature>
<gene>
    <name evidence="3" type="ORF">FB45DRAFT_907372</name>
    <name evidence="2" type="ORF">FB45DRAFT_929940</name>
</gene>
<dbReference type="AlphaFoldDB" id="A0AAD7BGR5"/>
<evidence type="ECO:0000313" key="3">
    <source>
        <dbReference type="EMBL" id="KAJ7636801.1"/>
    </source>
</evidence>
<feature type="region of interest" description="Disordered" evidence="1">
    <location>
        <begin position="1"/>
        <end position="96"/>
    </location>
</feature>
<evidence type="ECO:0000313" key="2">
    <source>
        <dbReference type="EMBL" id="KAJ7620310.1"/>
    </source>
</evidence>
<feature type="compositionally biased region" description="Gly residues" evidence="1">
    <location>
        <begin position="249"/>
        <end position="259"/>
    </location>
</feature>
<protein>
    <submittedName>
        <fullName evidence="2">Uncharacterized protein</fullName>
    </submittedName>
</protein>
<feature type="region of interest" description="Disordered" evidence="1">
    <location>
        <begin position="180"/>
        <end position="259"/>
    </location>
</feature>
<evidence type="ECO:0000256" key="1">
    <source>
        <dbReference type="SAM" id="MobiDB-lite"/>
    </source>
</evidence>
<keyword evidence="4" id="KW-1185">Reference proteome</keyword>
<dbReference type="EMBL" id="JARKIF010000006">
    <property type="protein sequence ID" value="KAJ7636801.1"/>
    <property type="molecule type" value="Genomic_DNA"/>
</dbReference>
<organism evidence="2 4">
    <name type="scientific">Roridomyces roridus</name>
    <dbReference type="NCBI Taxonomy" id="1738132"/>
    <lineage>
        <taxon>Eukaryota</taxon>
        <taxon>Fungi</taxon>
        <taxon>Dikarya</taxon>
        <taxon>Basidiomycota</taxon>
        <taxon>Agaricomycotina</taxon>
        <taxon>Agaricomycetes</taxon>
        <taxon>Agaricomycetidae</taxon>
        <taxon>Agaricales</taxon>
        <taxon>Marasmiineae</taxon>
        <taxon>Mycenaceae</taxon>
        <taxon>Roridomyces</taxon>
    </lineage>
</organism>
<feature type="compositionally biased region" description="Basic residues" evidence="1">
    <location>
        <begin position="13"/>
        <end position="23"/>
    </location>
</feature>
<name>A0AAD7BGR5_9AGAR</name>
<evidence type="ECO:0000313" key="4">
    <source>
        <dbReference type="Proteomes" id="UP001221142"/>
    </source>
</evidence>
<dbReference type="EMBL" id="JARKIF010000017">
    <property type="protein sequence ID" value="KAJ7620310.1"/>
    <property type="molecule type" value="Genomic_DNA"/>
</dbReference>
<accession>A0AAD7BGR5</accession>
<comment type="caution">
    <text evidence="2">The sequence shown here is derived from an EMBL/GenBank/DDBJ whole genome shotgun (WGS) entry which is preliminary data.</text>
</comment>